<reference evidence="1 2" key="1">
    <citation type="journal article" date="2020" name="Cell">
        <title>Large-Scale Comparative Analyses of Tick Genomes Elucidate Their Genetic Diversity and Vector Capacities.</title>
        <authorList>
            <consortium name="Tick Genome and Microbiome Consortium (TIGMIC)"/>
            <person name="Jia N."/>
            <person name="Wang J."/>
            <person name="Shi W."/>
            <person name="Du L."/>
            <person name="Sun Y."/>
            <person name="Zhan W."/>
            <person name="Jiang J.F."/>
            <person name="Wang Q."/>
            <person name="Zhang B."/>
            <person name="Ji P."/>
            <person name="Bell-Sakyi L."/>
            <person name="Cui X.M."/>
            <person name="Yuan T.T."/>
            <person name="Jiang B.G."/>
            <person name="Yang W.F."/>
            <person name="Lam T.T."/>
            <person name="Chang Q.C."/>
            <person name="Ding S.J."/>
            <person name="Wang X.J."/>
            <person name="Zhu J.G."/>
            <person name="Ruan X.D."/>
            <person name="Zhao L."/>
            <person name="Wei J.T."/>
            <person name="Ye R.Z."/>
            <person name="Que T.C."/>
            <person name="Du C.H."/>
            <person name="Zhou Y.H."/>
            <person name="Cheng J.X."/>
            <person name="Dai P.F."/>
            <person name="Guo W.B."/>
            <person name="Han X.H."/>
            <person name="Huang E.J."/>
            <person name="Li L.F."/>
            <person name="Wei W."/>
            <person name="Gao Y.C."/>
            <person name="Liu J.Z."/>
            <person name="Shao H.Z."/>
            <person name="Wang X."/>
            <person name="Wang C.C."/>
            <person name="Yang T.C."/>
            <person name="Huo Q.B."/>
            <person name="Li W."/>
            <person name="Chen H.Y."/>
            <person name="Chen S.E."/>
            <person name="Zhou L.G."/>
            <person name="Ni X.B."/>
            <person name="Tian J.H."/>
            <person name="Sheng Y."/>
            <person name="Liu T."/>
            <person name="Pan Y.S."/>
            <person name="Xia L.Y."/>
            <person name="Li J."/>
            <person name="Zhao F."/>
            <person name="Cao W.C."/>
        </authorList>
    </citation>
    <scope>NUCLEOTIDE SEQUENCE [LARGE SCALE GENOMIC DNA]</scope>
    <source>
        <strain evidence="1">Iper-2018</strain>
    </source>
</reference>
<evidence type="ECO:0000313" key="1">
    <source>
        <dbReference type="EMBL" id="KAG0441652.1"/>
    </source>
</evidence>
<keyword evidence="2" id="KW-1185">Reference proteome</keyword>
<comment type="caution">
    <text evidence="1">The sequence shown here is derived from an EMBL/GenBank/DDBJ whole genome shotgun (WGS) entry which is preliminary data.</text>
</comment>
<dbReference type="Proteomes" id="UP000805193">
    <property type="component" value="Unassembled WGS sequence"/>
</dbReference>
<evidence type="ECO:0000313" key="2">
    <source>
        <dbReference type="Proteomes" id="UP000805193"/>
    </source>
</evidence>
<proteinExistence type="predicted"/>
<dbReference type="EMBL" id="JABSTQ010004588">
    <property type="protein sequence ID" value="KAG0441652.1"/>
    <property type="molecule type" value="Genomic_DNA"/>
</dbReference>
<accession>A0AC60QVX6</accession>
<name>A0AC60QVX6_IXOPE</name>
<gene>
    <name evidence="1" type="ORF">HPB47_015901</name>
</gene>
<protein>
    <submittedName>
        <fullName evidence="1">Uncharacterized protein</fullName>
    </submittedName>
</protein>
<sequence>MDPSERTARKAGFALSPGLRGFALRSPGKPESCGVVCQHAHSSATIGKFFPRTDRSAVAGAHGRTLSWHRLMKHRQKGDDKLRKSAVSSSGALIETRRRGLAPGTAAEILPRRPPGFKRLSGRLALEGSVGMEIKAEVHRWTPEVHRSPGLGSGLPGGPRVVGSTAVPMLGDALPGPECAGCQKPIRERFLLKALDQLWHEDCLKCACCDCRLGEVGSTLFTKANLILCKRDYLRLFGTTGLCSACSKAIPAFEMVMRARGNVYHLECFACQQCNHRFCVGDRFYLHDNRILCEYDYEERALMAGVPPPFYAGANPQAATHPAPVKRQQQQQQQLHQPHLQQPQPQPPHQPQQRSVEEPARDDRSSGYGSGDSPYDGR</sequence>
<organism evidence="1 2">
    <name type="scientific">Ixodes persulcatus</name>
    <name type="common">Taiga tick</name>
    <dbReference type="NCBI Taxonomy" id="34615"/>
    <lineage>
        <taxon>Eukaryota</taxon>
        <taxon>Metazoa</taxon>
        <taxon>Ecdysozoa</taxon>
        <taxon>Arthropoda</taxon>
        <taxon>Chelicerata</taxon>
        <taxon>Arachnida</taxon>
        <taxon>Acari</taxon>
        <taxon>Parasitiformes</taxon>
        <taxon>Ixodida</taxon>
        <taxon>Ixodoidea</taxon>
        <taxon>Ixodidae</taxon>
        <taxon>Ixodinae</taxon>
        <taxon>Ixodes</taxon>
    </lineage>
</organism>